<keyword evidence="2" id="KW-1185">Reference proteome</keyword>
<dbReference type="Proteomes" id="UP000199111">
    <property type="component" value="Unassembled WGS sequence"/>
</dbReference>
<evidence type="ECO:0000313" key="1">
    <source>
        <dbReference type="EMBL" id="SFJ80341.1"/>
    </source>
</evidence>
<reference evidence="2" key="1">
    <citation type="submission" date="2016-10" db="EMBL/GenBank/DDBJ databases">
        <authorList>
            <person name="Varghese N."/>
            <person name="Submissions S."/>
        </authorList>
    </citation>
    <scope>NUCLEOTIDE SEQUENCE [LARGE SCALE GENOMIC DNA]</scope>
    <source>
        <strain evidence="2">CGMCC 4.2126</strain>
    </source>
</reference>
<gene>
    <name evidence="1" type="ORF">SAMN05216275_112183</name>
</gene>
<dbReference type="EMBL" id="FOQY01000012">
    <property type="protein sequence ID" value="SFJ80341.1"/>
    <property type="molecule type" value="Genomic_DNA"/>
</dbReference>
<sequence>MERVEQQVKTVLHRANVYAYLVRQTAYKVHVRAIDSDPAGTTQEQRK</sequence>
<organism evidence="1 2">
    <name type="scientific">Streptosporangium canum</name>
    <dbReference type="NCBI Taxonomy" id="324952"/>
    <lineage>
        <taxon>Bacteria</taxon>
        <taxon>Bacillati</taxon>
        <taxon>Actinomycetota</taxon>
        <taxon>Actinomycetes</taxon>
        <taxon>Streptosporangiales</taxon>
        <taxon>Streptosporangiaceae</taxon>
        <taxon>Streptosporangium</taxon>
    </lineage>
</organism>
<protein>
    <submittedName>
        <fullName evidence="1">Uncharacterized protein</fullName>
    </submittedName>
</protein>
<accession>A0A1I3UEW8</accession>
<dbReference type="AlphaFoldDB" id="A0A1I3UEW8"/>
<name>A0A1I3UEW8_9ACTN</name>
<proteinExistence type="predicted"/>
<evidence type="ECO:0000313" key="2">
    <source>
        <dbReference type="Proteomes" id="UP000199111"/>
    </source>
</evidence>